<dbReference type="NCBIfam" id="TIGR00739">
    <property type="entry name" value="yajC"/>
    <property type="match status" value="1"/>
</dbReference>
<dbReference type="AlphaFoldDB" id="A0AAQ3QQC8"/>
<evidence type="ECO:0000256" key="10">
    <source>
        <dbReference type="ARBA" id="ARBA00023136"/>
    </source>
</evidence>
<keyword evidence="4" id="KW-0813">Transport</keyword>
<accession>A0AAQ3QQC8</accession>
<organism evidence="12 13">
    <name type="scientific">Rubellicoccus peritrichatus</name>
    <dbReference type="NCBI Taxonomy" id="3080537"/>
    <lineage>
        <taxon>Bacteria</taxon>
        <taxon>Pseudomonadati</taxon>
        <taxon>Verrucomicrobiota</taxon>
        <taxon>Opitutia</taxon>
        <taxon>Puniceicoccales</taxon>
        <taxon>Cerasicoccaceae</taxon>
        <taxon>Rubellicoccus</taxon>
    </lineage>
</organism>
<comment type="subcellular location">
    <subcellularLocation>
        <location evidence="1">Cell membrane</location>
        <topology evidence="1">Single-pass membrane protein</topology>
    </subcellularLocation>
</comment>
<keyword evidence="13" id="KW-1185">Reference proteome</keyword>
<evidence type="ECO:0000256" key="3">
    <source>
        <dbReference type="ARBA" id="ARBA00014962"/>
    </source>
</evidence>
<evidence type="ECO:0000256" key="4">
    <source>
        <dbReference type="ARBA" id="ARBA00022448"/>
    </source>
</evidence>
<dbReference type="PANTHER" id="PTHR33909">
    <property type="entry name" value="SEC TRANSLOCON ACCESSORY COMPLEX SUBUNIT YAJC"/>
    <property type="match status" value="1"/>
</dbReference>
<dbReference type="PANTHER" id="PTHR33909:SF1">
    <property type="entry name" value="SEC TRANSLOCON ACCESSORY COMPLEX SUBUNIT YAJC"/>
    <property type="match status" value="1"/>
</dbReference>
<evidence type="ECO:0000256" key="5">
    <source>
        <dbReference type="ARBA" id="ARBA00022475"/>
    </source>
</evidence>
<dbReference type="Proteomes" id="UP001304300">
    <property type="component" value="Chromosome"/>
</dbReference>
<sequence>MSFNHLINSISPLVAQAEGAPPGMGMNFIVLILLFAGMWFLIIAPQRKKQKEHDALVKALKSGDSVVTSGGIYGSVINVKSDRIILKIAENTKIELAKNAVATVIRKEDASDSSKAAKDK</sequence>
<dbReference type="SMART" id="SM01323">
    <property type="entry name" value="YajC"/>
    <property type="match status" value="1"/>
</dbReference>
<dbReference type="KEGG" id="puo:RZN69_15895"/>
<proteinExistence type="inferred from homology"/>
<evidence type="ECO:0000313" key="12">
    <source>
        <dbReference type="EMBL" id="WOO40103.1"/>
    </source>
</evidence>
<evidence type="ECO:0000256" key="6">
    <source>
        <dbReference type="ARBA" id="ARBA00022692"/>
    </source>
</evidence>
<keyword evidence="5" id="KW-1003">Cell membrane</keyword>
<evidence type="ECO:0000256" key="8">
    <source>
        <dbReference type="ARBA" id="ARBA00022989"/>
    </source>
</evidence>
<keyword evidence="9" id="KW-0811">Translocation</keyword>
<gene>
    <name evidence="12" type="primary">yajC</name>
    <name evidence="12" type="ORF">RZN69_15895</name>
</gene>
<evidence type="ECO:0000256" key="2">
    <source>
        <dbReference type="ARBA" id="ARBA00006742"/>
    </source>
</evidence>
<evidence type="ECO:0000256" key="9">
    <source>
        <dbReference type="ARBA" id="ARBA00023010"/>
    </source>
</evidence>
<dbReference type="EMBL" id="CP136920">
    <property type="protein sequence ID" value="WOO40103.1"/>
    <property type="molecule type" value="Genomic_DNA"/>
</dbReference>
<keyword evidence="7" id="KW-0653">Protein transport</keyword>
<keyword evidence="10 11" id="KW-0472">Membrane</keyword>
<comment type="similarity">
    <text evidence="2">Belongs to the YajC family.</text>
</comment>
<dbReference type="Pfam" id="PF02699">
    <property type="entry name" value="YajC"/>
    <property type="match status" value="1"/>
</dbReference>
<name>A0AAQ3QQC8_9BACT</name>
<dbReference type="PRINTS" id="PR01853">
    <property type="entry name" value="YAJCTRNLCASE"/>
</dbReference>
<dbReference type="InterPro" id="IPR003849">
    <property type="entry name" value="Preprotein_translocase_YajC"/>
</dbReference>
<evidence type="ECO:0000256" key="7">
    <source>
        <dbReference type="ARBA" id="ARBA00022927"/>
    </source>
</evidence>
<evidence type="ECO:0000256" key="11">
    <source>
        <dbReference type="SAM" id="Phobius"/>
    </source>
</evidence>
<dbReference type="GO" id="GO:0015031">
    <property type="term" value="P:protein transport"/>
    <property type="evidence" value="ECO:0007669"/>
    <property type="project" value="UniProtKB-KW"/>
</dbReference>
<keyword evidence="8 11" id="KW-1133">Transmembrane helix</keyword>
<keyword evidence="6 11" id="KW-0812">Transmembrane</keyword>
<dbReference type="GO" id="GO:0005886">
    <property type="term" value="C:plasma membrane"/>
    <property type="evidence" value="ECO:0007669"/>
    <property type="project" value="UniProtKB-SubCell"/>
</dbReference>
<feature type="transmembrane region" description="Helical" evidence="11">
    <location>
        <begin position="24"/>
        <end position="44"/>
    </location>
</feature>
<evidence type="ECO:0000256" key="1">
    <source>
        <dbReference type="ARBA" id="ARBA00004162"/>
    </source>
</evidence>
<reference evidence="12 13" key="1">
    <citation type="submission" date="2023-10" db="EMBL/GenBank/DDBJ databases">
        <title>Rubellicoccus peritrichatus gen. nov., sp. nov., isolated from an algae of coral reef tank.</title>
        <authorList>
            <person name="Luo J."/>
        </authorList>
    </citation>
    <scope>NUCLEOTIDE SEQUENCE [LARGE SCALE GENOMIC DNA]</scope>
    <source>
        <strain evidence="12 13">CR14</strain>
    </source>
</reference>
<protein>
    <recommendedName>
        <fullName evidence="3">Sec translocon accessory complex subunit YajC</fullName>
    </recommendedName>
</protein>
<evidence type="ECO:0000313" key="13">
    <source>
        <dbReference type="Proteomes" id="UP001304300"/>
    </source>
</evidence>
<dbReference type="RefSeq" id="WP_317832213.1">
    <property type="nucleotide sequence ID" value="NZ_CP136920.1"/>
</dbReference>